<dbReference type="Proteomes" id="UP000887013">
    <property type="component" value="Unassembled WGS sequence"/>
</dbReference>
<sequence>MNQVYCRRSGSFMKVNTRDIFKQPLTSCSESSDSEEEDICNCLCHFQIKNKTPRCCICHKDRIQETNFLVQSFKFLCSQFSRNGRCNCKCHNLKSEPVCCICHKASVVHEPIREDDSDYASLSLVDIIENNEKNGVIICSSCGKVKYAREIDADFCGCSSRDEKKEN</sequence>
<dbReference type="AlphaFoldDB" id="A0A8X6PDM1"/>
<evidence type="ECO:0000313" key="1">
    <source>
        <dbReference type="EMBL" id="GFT61819.1"/>
    </source>
</evidence>
<reference evidence="1" key="1">
    <citation type="submission" date="2020-08" db="EMBL/GenBank/DDBJ databases">
        <title>Multicomponent nature underlies the extraordinary mechanical properties of spider dragline silk.</title>
        <authorList>
            <person name="Kono N."/>
            <person name="Nakamura H."/>
            <person name="Mori M."/>
            <person name="Yoshida Y."/>
            <person name="Ohtoshi R."/>
            <person name="Malay A.D."/>
            <person name="Moran D.A.P."/>
            <person name="Tomita M."/>
            <person name="Numata K."/>
            <person name="Arakawa K."/>
        </authorList>
    </citation>
    <scope>NUCLEOTIDE SEQUENCE</scope>
</reference>
<evidence type="ECO:0000313" key="2">
    <source>
        <dbReference type="Proteomes" id="UP000887013"/>
    </source>
</evidence>
<organism evidence="1 2">
    <name type="scientific">Nephila pilipes</name>
    <name type="common">Giant wood spider</name>
    <name type="synonym">Nephila maculata</name>
    <dbReference type="NCBI Taxonomy" id="299642"/>
    <lineage>
        <taxon>Eukaryota</taxon>
        <taxon>Metazoa</taxon>
        <taxon>Ecdysozoa</taxon>
        <taxon>Arthropoda</taxon>
        <taxon>Chelicerata</taxon>
        <taxon>Arachnida</taxon>
        <taxon>Araneae</taxon>
        <taxon>Araneomorphae</taxon>
        <taxon>Entelegynae</taxon>
        <taxon>Araneoidea</taxon>
        <taxon>Nephilidae</taxon>
        <taxon>Nephila</taxon>
    </lineage>
</organism>
<dbReference type="EMBL" id="BMAW01019133">
    <property type="protein sequence ID" value="GFT61819.1"/>
    <property type="molecule type" value="Genomic_DNA"/>
</dbReference>
<protein>
    <submittedName>
        <fullName evidence="1">Uncharacterized protein</fullName>
    </submittedName>
</protein>
<dbReference type="OrthoDB" id="6459560at2759"/>
<accession>A0A8X6PDM1</accession>
<name>A0A8X6PDM1_NEPPI</name>
<comment type="caution">
    <text evidence="1">The sequence shown here is derived from an EMBL/GenBank/DDBJ whole genome shotgun (WGS) entry which is preliminary data.</text>
</comment>
<proteinExistence type="predicted"/>
<gene>
    <name evidence="1" type="ORF">NPIL_583071</name>
</gene>
<keyword evidence="2" id="KW-1185">Reference proteome</keyword>